<protein>
    <submittedName>
        <fullName evidence="2">8054_t:CDS:1</fullName>
    </submittedName>
</protein>
<dbReference type="SUPFAM" id="SSF143875">
    <property type="entry name" value="ERH-like"/>
    <property type="match status" value="1"/>
</dbReference>
<dbReference type="Gene3D" id="3.30.2260.10">
    <property type="entry name" value="Enhancer of rudimentary"/>
    <property type="match status" value="1"/>
</dbReference>
<dbReference type="PANTHER" id="PTHR12373:SF0">
    <property type="entry name" value="ENHANCER OF RUDIMENTARY HOMOLOG"/>
    <property type="match status" value="1"/>
</dbReference>
<accession>A0A9N8VF36</accession>
<dbReference type="PANTHER" id="PTHR12373">
    <property type="entry name" value="ENHANCER OF RUDIMENTARY ERH"/>
    <property type="match status" value="1"/>
</dbReference>
<evidence type="ECO:0000313" key="3">
    <source>
        <dbReference type="Proteomes" id="UP000789831"/>
    </source>
</evidence>
<proteinExistence type="inferred from homology"/>
<dbReference type="AlphaFoldDB" id="A0A9N8VF36"/>
<name>A0A9N8VF36_9GLOM</name>
<dbReference type="OrthoDB" id="7887808at2759"/>
<dbReference type="InterPro" id="IPR000781">
    <property type="entry name" value="ERH"/>
</dbReference>
<keyword evidence="3" id="KW-1185">Reference proteome</keyword>
<comment type="similarity">
    <text evidence="1">Belongs to the E(R) family.</text>
</comment>
<organism evidence="2 3">
    <name type="scientific">Ambispora gerdemannii</name>
    <dbReference type="NCBI Taxonomy" id="144530"/>
    <lineage>
        <taxon>Eukaryota</taxon>
        <taxon>Fungi</taxon>
        <taxon>Fungi incertae sedis</taxon>
        <taxon>Mucoromycota</taxon>
        <taxon>Glomeromycotina</taxon>
        <taxon>Glomeromycetes</taxon>
        <taxon>Archaeosporales</taxon>
        <taxon>Ambisporaceae</taxon>
        <taxon>Ambispora</taxon>
    </lineage>
</organism>
<dbReference type="InterPro" id="IPR035912">
    <property type="entry name" value="EHR_sf"/>
</dbReference>
<dbReference type="EMBL" id="CAJVPL010000106">
    <property type="protein sequence ID" value="CAG8447776.1"/>
    <property type="molecule type" value="Genomic_DNA"/>
</dbReference>
<dbReference type="Pfam" id="PF01133">
    <property type="entry name" value="ER"/>
    <property type="match status" value="1"/>
</dbReference>
<evidence type="ECO:0000256" key="1">
    <source>
        <dbReference type="ARBA" id="ARBA00007491"/>
    </source>
</evidence>
<evidence type="ECO:0000313" key="2">
    <source>
        <dbReference type="EMBL" id="CAG8447776.1"/>
    </source>
</evidence>
<sequence>MTVHTILLIQKTNSRSTRTWFDYSTVALATEAIIAMHEARLTEQYPNLSHINYSVDQLLSFIDEHQEFHALVYDQNLKAYMPRDRNWVKEKVVGHLRRNLQQQNSMELDQPTKEKL</sequence>
<comment type="caution">
    <text evidence="2">The sequence shown here is derived from an EMBL/GenBank/DDBJ whole genome shotgun (WGS) entry which is preliminary data.</text>
</comment>
<dbReference type="Proteomes" id="UP000789831">
    <property type="component" value="Unassembled WGS sequence"/>
</dbReference>
<reference evidence="2" key="1">
    <citation type="submission" date="2021-06" db="EMBL/GenBank/DDBJ databases">
        <authorList>
            <person name="Kallberg Y."/>
            <person name="Tangrot J."/>
            <person name="Rosling A."/>
        </authorList>
    </citation>
    <scope>NUCLEOTIDE SEQUENCE</scope>
    <source>
        <strain evidence="2">MT106</strain>
    </source>
</reference>
<gene>
    <name evidence="2" type="ORF">AGERDE_LOCUS1530</name>
</gene>